<keyword evidence="2" id="KW-1185">Reference proteome</keyword>
<proteinExistence type="predicted"/>
<gene>
    <name evidence="1" type="ORF">PFLUV_G00209010</name>
</gene>
<sequence>MVFMEFSKNLKQEFYESIDRHSPCLLELFRSKRDYRANCHPDTGAQRASYHPWGQTHKLLQIKAGFESDDEDFFVILTLGYFSLSVKVLGSHLLSISVLPC</sequence>
<name>A0A6A5DSH8_PERFL</name>
<comment type="caution">
    <text evidence="1">The sequence shown here is derived from an EMBL/GenBank/DDBJ whole genome shotgun (WGS) entry which is preliminary data.</text>
</comment>
<organism evidence="1 2">
    <name type="scientific">Perca fluviatilis</name>
    <name type="common">European perch</name>
    <dbReference type="NCBI Taxonomy" id="8168"/>
    <lineage>
        <taxon>Eukaryota</taxon>
        <taxon>Metazoa</taxon>
        <taxon>Chordata</taxon>
        <taxon>Craniata</taxon>
        <taxon>Vertebrata</taxon>
        <taxon>Euteleostomi</taxon>
        <taxon>Actinopterygii</taxon>
        <taxon>Neopterygii</taxon>
        <taxon>Teleostei</taxon>
        <taxon>Neoteleostei</taxon>
        <taxon>Acanthomorphata</taxon>
        <taxon>Eupercaria</taxon>
        <taxon>Perciformes</taxon>
        <taxon>Percoidei</taxon>
        <taxon>Percidae</taxon>
        <taxon>Percinae</taxon>
        <taxon>Perca</taxon>
    </lineage>
</organism>
<evidence type="ECO:0000313" key="1">
    <source>
        <dbReference type="EMBL" id="KAF1376261.1"/>
    </source>
</evidence>
<evidence type="ECO:0000313" key="2">
    <source>
        <dbReference type="Proteomes" id="UP000465112"/>
    </source>
</evidence>
<dbReference type="Proteomes" id="UP000465112">
    <property type="component" value="Unassembled WGS sequence"/>
</dbReference>
<reference evidence="1 2" key="1">
    <citation type="submission" date="2019-06" db="EMBL/GenBank/DDBJ databases">
        <title>A chromosome-scale genome assembly of the European perch, Perca fluviatilis.</title>
        <authorList>
            <person name="Roques C."/>
            <person name="Zahm M."/>
            <person name="Cabau C."/>
            <person name="Klopp C."/>
            <person name="Bouchez O."/>
            <person name="Donnadieu C."/>
            <person name="Kuhl H."/>
            <person name="Gislard M."/>
            <person name="Guendouz S."/>
            <person name="Journot L."/>
            <person name="Haffray P."/>
            <person name="Bestin A."/>
            <person name="Morvezen R."/>
            <person name="Feron R."/>
            <person name="Wen M."/>
            <person name="Jouanno E."/>
            <person name="Herpin A."/>
            <person name="Schartl M."/>
            <person name="Postlethwait J."/>
            <person name="Schaerlinger B."/>
            <person name="Chardard D."/>
            <person name="Lecocq T."/>
            <person name="Poncet C."/>
            <person name="Jaffrelo L."/>
            <person name="Lampietro C."/>
            <person name="Guiguen Y."/>
        </authorList>
    </citation>
    <scope>NUCLEOTIDE SEQUENCE [LARGE SCALE GENOMIC DNA]</scope>
    <source>
        <tissue evidence="1">Blood</tissue>
    </source>
</reference>
<protein>
    <submittedName>
        <fullName evidence="1">Uncharacterized protein</fullName>
    </submittedName>
</protein>
<accession>A0A6A5DSH8</accession>
<dbReference type="AlphaFoldDB" id="A0A6A5DSH8"/>
<dbReference type="EMBL" id="VHII01000018">
    <property type="protein sequence ID" value="KAF1376261.1"/>
    <property type="molecule type" value="Genomic_DNA"/>
</dbReference>